<evidence type="ECO:0000313" key="10">
    <source>
        <dbReference type="Proteomes" id="UP001190700"/>
    </source>
</evidence>
<dbReference type="EMBL" id="LGRX02018695">
    <property type="protein sequence ID" value="KAK3259491.1"/>
    <property type="molecule type" value="Genomic_DNA"/>
</dbReference>
<evidence type="ECO:0000256" key="5">
    <source>
        <dbReference type="ARBA" id="ARBA00022692"/>
    </source>
</evidence>
<keyword evidence="6 8" id="KW-1133">Transmembrane helix</keyword>
<feature type="transmembrane region" description="Helical" evidence="8">
    <location>
        <begin position="122"/>
        <end position="140"/>
    </location>
</feature>
<feature type="transmembrane region" description="Helical" evidence="8">
    <location>
        <begin position="195"/>
        <end position="214"/>
    </location>
</feature>
<name>A0AAE0FHQ0_9CHLO</name>
<feature type="transmembrane region" description="Helical" evidence="8">
    <location>
        <begin position="83"/>
        <end position="102"/>
    </location>
</feature>
<keyword evidence="4" id="KW-0997">Cell inner membrane</keyword>
<evidence type="ECO:0000256" key="8">
    <source>
        <dbReference type="SAM" id="Phobius"/>
    </source>
</evidence>
<accession>A0AAE0FHQ0</accession>
<evidence type="ECO:0000256" key="4">
    <source>
        <dbReference type="ARBA" id="ARBA00022519"/>
    </source>
</evidence>
<dbReference type="InterPro" id="IPR018227">
    <property type="entry name" value="Amino_acid_transport_2"/>
</dbReference>
<proteinExistence type="predicted"/>
<dbReference type="PANTHER" id="PTHR32195:SF26">
    <property type="entry name" value="TRYPTOPHAN OR TYROSINE TRANSPORTER PROTEIN"/>
    <property type="match status" value="1"/>
</dbReference>
<dbReference type="Proteomes" id="UP001190700">
    <property type="component" value="Unassembled WGS sequence"/>
</dbReference>
<evidence type="ECO:0000256" key="3">
    <source>
        <dbReference type="ARBA" id="ARBA00022475"/>
    </source>
</evidence>
<keyword evidence="10" id="KW-1185">Reference proteome</keyword>
<evidence type="ECO:0000256" key="1">
    <source>
        <dbReference type="ARBA" id="ARBA00004429"/>
    </source>
</evidence>
<evidence type="ECO:0000313" key="9">
    <source>
        <dbReference type="EMBL" id="KAK3259491.1"/>
    </source>
</evidence>
<dbReference type="AlphaFoldDB" id="A0AAE0FHQ0"/>
<protein>
    <recommendedName>
        <fullName evidence="11">Tyrosine-specific transport protein</fullName>
    </recommendedName>
</protein>
<dbReference type="PANTHER" id="PTHR32195">
    <property type="entry name" value="OS07G0662800 PROTEIN"/>
    <property type="match status" value="1"/>
</dbReference>
<dbReference type="GO" id="GO:0003333">
    <property type="term" value="P:amino acid transmembrane transport"/>
    <property type="evidence" value="ECO:0007669"/>
    <property type="project" value="InterPro"/>
</dbReference>
<evidence type="ECO:0000256" key="7">
    <source>
        <dbReference type="ARBA" id="ARBA00023136"/>
    </source>
</evidence>
<evidence type="ECO:0000256" key="6">
    <source>
        <dbReference type="ARBA" id="ARBA00022989"/>
    </source>
</evidence>
<dbReference type="GO" id="GO:0005886">
    <property type="term" value="C:plasma membrane"/>
    <property type="evidence" value="ECO:0007669"/>
    <property type="project" value="UniProtKB-SubCell"/>
</dbReference>
<feature type="transmembrane region" description="Helical" evidence="8">
    <location>
        <begin position="226"/>
        <end position="246"/>
    </location>
</feature>
<reference evidence="9 10" key="1">
    <citation type="journal article" date="2015" name="Genome Biol. Evol.">
        <title>Comparative Genomics of a Bacterivorous Green Alga Reveals Evolutionary Causalities and Consequences of Phago-Mixotrophic Mode of Nutrition.</title>
        <authorList>
            <person name="Burns J.A."/>
            <person name="Paasch A."/>
            <person name="Narechania A."/>
            <person name="Kim E."/>
        </authorList>
    </citation>
    <scope>NUCLEOTIDE SEQUENCE [LARGE SCALE GENOMIC DNA]</scope>
    <source>
        <strain evidence="9 10">PLY_AMNH</strain>
    </source>
</reference>
<organism evidence="9 10">
    <name type="scientific">Cymbomonas tetramitiformis</name>
    <dbReference type="NCBI Taxonomy" id="36881"/>
    <lineage>
        <taxon>Eukaryota</taxon>
        <taxon>Viridiplantae</taxon>
        <taxon>Chlorophyta</taxon>
        <taxon>Pyramimonadophyceae</taxon>
        <taxon>Pyramimonadales</taxon>
        <taxon>Pyramimonadaceae</taxon>
        <taxon>Cymbomonas</taxon>
    </lineage>
</organism>
<keyword evidence="7 8" id="KW-0472">Membrane</keyword>
<comment type="subcellular location">
    <subcellularLocation>
        <location evidence="1">Cell inner membrane</location>
        <topology evidence="1">Multi-pass membrane protein</topology>
    </subcellularLocation>
</comment>
<feature type="transmembrane region" description="Helical" evidence="8">
    <location>
        <begin position="161"/>
        <end position="183"/>
    </location>
</feature>
<comment type="caution">
    <text evidence="9">The sequence shown here is derived from an EMBL/GenBank/DDBJ whole genome shotgun (WGS) entry which is preliminary data.</text>
</comment>
<keyword evidence="5 8" id="KW-0812">Transmembrane</keyword>
<keyword evidence="2" id="KW-0813">Transport</keyword>
<evidence type="ECO:0008006" key="11">
    <source>
        <dbReference type="Google" id="ProtNLM"/>
    </source>
</evidence>
<gene>
    <name evidence="9" type="ORF">CYMTET_31514</name>
</gene>
<dbReference type="Pfam" id="PF03222">
    <property type="entry name" value="Trp_Tyr_perm"/>
    <property type="match status" value="1"/>
</dbReference>
<keyword evidence="3" id="KW-1003">Cell membrane</keyword>
<evidence type="ECO:0000256" key="2">
    <source>
        <dbReference type="ARBA" id="ARBA00022448"/>
    </source>
</evidence>
<sequence length="359" mass="37951">MEKTAETYVKHTSMLCEDKVCIRRASNIFPFGTKGTRKHERGHLRLNASNNGMAKDTSKNLTDNERLWSNVDLETYQHEPGSLFGAASLVGGTAVGAGILALPAQTQASGFVASSSTLVACWLYMVVTGLLLAEVNLCTLCELGSGGVSLTSMAQRTLGDLGTNVSVATYLLLHYTLLVAYISKAGGLVAEIADLPLPLSLIFFTVGVGGVVYVTTPRQLNRINSGLVIGVLVSFFSLLLCAGANVDLQTLQVAHWEAVPKTIPIVSLAFVYHNVVPVIVTRLEVSLLESITECPSSLRHGEAGSLARGELARIHHGVSIFAAARGGGQPCSVAGAFIQSGVEALLASFCMSQAVLKYD</sequence>